<reference evidence="1" key="2">
    <citation type="journal article" date="2013" name="Mar. Genomics">
        <title>Expression of sulfatases in Rhodopirellula baltica and the diversity of sulfatases in the genus Rhodopirellula.</title>
        <authorList>
            <person name="Wegner C.E."/>
            <person name="Richter-Heitmann T."/>
            <person name="Klindworth A."/>
            <person name="Klockow C."/>
            <person name="Richter M."/>
            <person name="Achstetter T."/>
            <person name="Glockner F.O."/>
            <person name="Harder J."/>
        </authorList>
    </citation>
    <scope>NUCLEOTIDE SEQUENCE [LARGE SCALE GENOMIC DNA]</scope>
    <source>
        <strain evidence="1">6C</strain>
    </source>
</reference>
<dbReference type="Proteomes" id="UP000011529">
    <property type="component" value="Unassembled WGS sequence"/>
</dbReference>
<dbReference type="EMBL" id="ANMO01000203">
    <property type="protein sequence ID" value="EMB14892.1"/>
    <property type="molecule type" value="Genomic_DNA"/>
</dbReference>
<protein>
    <submittedName>
        <fullName evidence="1">Uncharacterized protein</fullName>
    </submittedName>
</protein>
<dbReference type="AlphaFoldDB" id="M2AQ90"/>
<keyword evidence="2" id="KW-1185">Reference proteome</keyword>
<proteinExistence type="predicted"/>
<reference evidence="1" key="1">
    <citation type="submission" date="2012-11" db="EMBL/GenBank/DDBJ databases">
        <title>Permanent draft genomes of Rhodopirellula europaea strain SH398 and 6C.</title>
        <authorList>
            <person name="Richter M."/>
            <person name="Richter-Heitmann T."/>
            <person name="Frank C."/>
            <person name="Harder J."/>
            <person name="Glockner F.O."/>
        </authorList>
    </citation>
    <scope>NUCLEOTIDE SEQUENCE</scope>
    <source>
        <strain evidence="1">6C</strain>
    </source>
</reference>
<gene>
    <name evidence="1" type="ORF">RE6C_04350</name>
</gene>
<name>M2AQ90_9BACT</name>
<accession>M2AQ90</accession>
<evidence type="ECO:0000313" key="2">
    <source>
        <dbReference type="Proteomes" id="UP000011529"/>
    </source>
</evidence>
<organism evidence="1 2">
    <name type="scientific">Rhodopirellula europaea 6C</name>
    <dbReference type="NCBI Taxonomy" id="1263867"/>
    <lineage>
        <taxon>Bacteria</taxon>
        <taxon>Pseudomonadati</taxon>
        <taxon>Planctomycetota</taxon>
        <taxon>Planctomycetia</taxon>
        <taxon>Pirellulales</taxon>
        <taxon>Pirellulaceae</taxon>
        <taxon>Rhodopirellula</taxon>
    </lineage>
</organism>
<sequence>MRVRNLGLIGPVVSVVLIEKLPADFVVRIEKSSARTVPGRLAKPEGLFLVSRDVV</sequence>
<evidence type="ECO:0000313" key="1">
    <source>
        <dbReference type="EMBL" id="EMB14892.1"/>
    </source>
</evidence>
<dbReference type="PATRIC" id="fig|1263867.3.peg.4663"/>
<comment type="caution">
    <text evidence="1">The sequence shown here is derived from an EMBL/GenBank/DDBJ whole genome shotgun (WGS) entry which is preliminary data.</text>
</comment>